<proteinExistence type="predicted"/>
<sequence length="168" mass="19245">MVDLGICSNWTEIDSKDNEVFFKRHQKIHYFLDSNTAYQYYRLELQNNSGDKLQVGEVTLSSTKDKWHAIDPIYVLNDIDTADNSHLFEEALPNYQQEITAIARDVASKLFNDPKELTNNPKKIDIGLHTPGDVAGTDSQRGYVDFSSTHLRDTYNVTSTIQPLRMML</sequence>
<protein>
    <submittedName>
        <fullName evidence="1">Uncharacterized protein</fullName>
    </submittedName>
</protein>
<gene>
    <name evidence="1" type="ORF">PBAT_00755</name>
</gene>
<dbReference type="RefSeq" id="WP_068645844.1">
    <property type="nucleotide sequence ID" value="NZ_CP043611.1"/>
</dbReference>
<dbReference type="AlphaFoldDB" id="A0A168QTY7"/>
<dbReference type="EMBL" id="LVJI01000001">
    <property type="protein sequence ID" value="OAB48203.1"/>
    <property type="molecule type" value="Genomic_DNA"/>
</dbReference>
<keyword evidence="2" id="KW-1185">Reference proteome</keyword>
<organism evidence="1 2">
    <name type="scientific">Paenibacillus antarcticus</name>
    <dbReference type="NCBI Taxonomy" id="253703"/>
    <lineage>
        <taxon>Bacteria</taxon>
        <taxon>Bacillati</taxon>
        <taxon>Bacillota</taxon>
        <taxon>Bacilli</taxon>
        <taxon>Bacillales</taxon>
        <taxon>Paenibacillaceae</taxon>
        <taxon>Paenibacillus</taxon>
    </lineage>
</organism>
<accession>A0A168QTY7</accession>
<dbReference type="Proteomes" id="UP000077355">
    <property type="component" value="Unassembled WGS sequence"/>
</dbReference>
<comment type="caution">
    <text evidence="1">The sequence shown here is derived from an EMBL/GenBank/DDBJ whole genome shotgun (WGS) entry which is preliminary data.</text>
</comment>
<evidence type="ECO:0000313" key="1">
    <source>
        <dbReference type="EMBL" id="OAB48203.1"/>
    </source>
</evidence>
<reference evidence="1 2" key="1">
    <citation type="submission" date="2016-03" db="EMBL/GenBank/DDBJ databases">
        <title>Draft genome sequence of Paenibacillus antarcticus CECT 5836.</title>
        <authorList>
            <person name="Shin S.-K."/>
            <person name="Yi H."/>
        </authorList>
    </citation>
    <scope>NUCLEOTIDE SEQUENCE [LARGE SCALE GENOMIC DNA]</scope>
    <source>
        <strain evidence="1 2">CECT 5836</strain>
    </source>
</reference>
<dbReference type="OrthoDB" id="9804511at2"/>
<name>A0A168QTY7_9BACL</name>
<evidence type="ECO:0000313" key="2">
    <source>
        <dbReference type="Proteomes" id="UP000077355"/>
    </source>
</evidence>